<evidence type="ECO:0000259" key="6">
    <source>
        <dbReference type="PROSITE" id="PS51012"/>
    </source>
</evidence>
<protein>
    <recommendedName>
        <fullName evidence="5">Transport permease protein</fullName>
    </recommendedName>
</protein>
<dbReference type="GO" id="GO:0140359">
    <property type="term" value="F:ABC-type transporter activity"/>
    <property type="evidence" value="ECO:0007669"/>
    <property type="project" value="InterPro"/>
</dbReference>
<dbReference type="PIRSF" id="PIRSF006648">
    <property type="entry name" value="DrrB"/>
    <property type="match status" value="1"/>
</dbReference>
<feature type="transmembrane region" description="Helical" evidence="5">
    <location>
        <begin position="126"/>
        <end position="149"/>
    </location>
</feature>
<evidence type="ECO:0000256" key="4">
    <source>
        <dbReference type="ARBA" id="ARBA00023136"/>
    </source>
</evidence>
<feature type="transmembrane region" description="Helical" evidence="5">
    <location>
        <begin position="52"/>
        <end position="73"/>
    </location>
</feature>
<keyword evidence="4 5" id="KW-0472">Membrane</keyword>
<keyword evidence="5" id="KW-0813">Transport</keyword>
<comment type="caution">
    <text evidence="7">The sequence shown here is derived from an EMBL/GenBank/DDBJ whole genome shotgun (WGS) entry which is preliminary data.</text>
</comment>
<comment type="similarity">
    <text evidence="5">Belongs to the ABC-2 integral membrane protein family.</text>
</comment>
<feature type="transmembrane region" description="Helical" evidence="5">
    <location>
        <begin position="94"/>
        <end position="120"/>
    </location>
</feature>
<evidence type="ECO:0000313" key="8">
    <source>
        <dbReference type="Proteomes" id="UP001065549"/>
    </source>
</evidence>
<dbReference type="EMBL" id="JAOSHN010000011">
    <property type="protein sequence ID" value="MCU7380624.1"/>
    <property type="molecule type" value="Genomic_DNA"/>
</dbReference>
<feature type="transmembrane region" description="Helical" evidence="5">
    <location>
        <begin position="161"/>
        <end position="180"/>
    </location>
</feature>
<evidence type="ECO:0000313" key="7">
    <source>
        <dbReference type="EMBL" id="MCU7380624.1"/>
    </source>
</evidence>
<comment type="subcellular location">
    <subcellularLocation>
        <location evidence="5">Cell membrane</location>
        <topology evidence="5">Multi-pass membrane protein</topology>
    </subcellularLocation>
    <subcellularLocation>
        <location evidence="1">Membrane</location>
        <topology evidence="1">Multi-pass membrane protein</topology>
    </subcellularLocation>
</comment>
<feature type="transmembrane region" description="Helical" evidence="5">
    <location>
        <begin position="218"/>
        <end position="237"/>
    </location>
</feature>
<keyword evidence="5" id="KW-1003">Cell membrane</keyword>
<feature type="transmembrane region" description="Helical" evidence="5">
    <location>
        <begin position="21"/>
        <end position="40"/>
    </location>
</feature>
<dbReference type="PANTHER" id="PTHR43229">
    <property type="entry name" value="NODULATION PROTEIN J"/>
    <property type="match status" value="1"/>
</dbReference>
<evidence type="ECO:0000256" key="5">
    <source>
        <dbReference type="RuleBase" id="RU361157"/>
    </source>
</evidence>
<accession>A0A9J6QYS0</accession>
<evidence type="ECO:0000256" key="1">
    <source>
        <dbReference type="ARBA" id="ARBA00004141"/>
    </source>
</evidence>
<evidence type="ECO:0000256" key="3">
    <source>
        <dbReference type="ARBA" id="ARBA00022989"/>
    </source>
</evidence>
<dbReference type="InterPro" id="IPR047817">
    <property type="entry name" value="ABC2_TM_bact-type"/>
</dbReference>
<dbReference type="InterPro" id="IPR051784">
    <property type="entry name" value="Nod_factor_ABC_transporter"/>
</dbReference>
<dbReference type="InterPro" id="IPR013525">
    <property type="entry name" value="ABC2_TM"/>
</dbReference>
<dbReference type="RefSeq" id="WP_148396649.1">
    <property type="nucleotide sequence ID" value="NZ_JAJAGH010000003.1"/>
</dbReference>
<dbReference type="GO" id="GO:0043190">
    <property type="term" value="C:ATP-binding cassette (ABC) transporter complex"/>
    <property type="evidence" value="ECO:0007669"/>
    <property type="project" value="InterPro"/>
</dbReference>
<dbReference type="PANTHER" id="PTHR43229:SF2">
    <property type="entry name" value="NODULATION PROTEIN J"/>
    <property type="match status" value="1"/>
</dbReference>
<dbReference type="InterPro" id="IPR000412">
    <property type="entry name" value="ABC_2_transport"/>
</dbReference>
<dbReference type="Proteomes" id="UP001065549">
    <property type="component" value="Unassembled WGS sequence"/>
</dbReference>
<gene>
    <name evidence="7" type="ORF">OBO34_20125</name>
</gene>
<evidence type="ECO:0000256" key="2">
    <source>
        <dbReference type="ARBA" id="ARBA00022692"/>
    </source>
</evidence>
<dbReference type="PRINTS" id="PR00164">
    <property type="entry name" value="ABC2TRNSPORT"/>
</dbReference>
<name>A0A9J6QYS0_9FIRM</name>
<proteinExistence type="inferred from homology"/>
<keyword evidence="2 5" id="KW-0812">Transmembrane</keyword>
<sequence length="243" mass="26195">MKAKVFADRTAKEILRDPISLIFGIGFPVVLLLLLTAINRSTPQPIFPLDRLAPGIAVFGLSFMALFSAQLVARDRETSMLDRLLTTPMSAGDFIMGYTLPLLPMALAQSVICYLVAFLLGMEVTISAFVSLIMMLPVSLTFIGMGLLCGSMFNEKAATGICGALLTNLTAWLSGTWFSLDLVGGAFKTAAYWLPFAHAVDMGQAAANGTYSAMLPHIWWVAGYGIILVAAAIAVFWRKMKTA</sequence>
<dbReference type="Pfam" id="PF01061">
    <property type="entry name" value="ABC2_membrane"/>
    <property type="match status" value="1"/>
</dbReference>
<organism evidence="7 8">
    <name type="scientific">Hominibacterium faecale</name>
    <dbReference type="NCBI Taxonomy" id="2839743"/>
    <lineage>
        <taxon>Bacteria</taxon>
        <taxon>Bacillati</taxon>
        <taxon>Bacillota</taxon>
        <taxon>Clostridia</taxon>
        <taxon>Peptostreptococcales</taxon>
        <taxon>Anaerovoracaceae</taxon>
        <taxon>Hominibacterium</taxon>
    </lineage>
</organism>
<reference evidence="7" key="1">
    <citation type="submission" date="2022-09" db="EMBL/GenBank/DDBJ databases">
        <title>Culturomic study of gut microbiota in children with autism spectrum disorder.</title>
        <authorList>
            <person name="Efimov B.A."/>
            <person name="Chaplin A.V."/>
            <person name="Sokolova S.R."/>
            <person name="Pikina A.P."/>
            <person name="Korzhanova M."/>
            <person name="Belova V."/>
            <person name="Korostin D."/>
        </authorList>
    </citation>
    <scope>NUCLEOTIDE SEQUENCE</scope>
    <source>
        <strain evidence="7">ASD5510</strain>
    </source>
</reference>
<dbReference type="PROSITE" id="PS51012">
    <property type="entry name" value="ABC_TM2"/>
    <property type="match status" value="1"/>
</dbReference>
<dbReference type="AlphaFoldDB" id="A0A9J6QYS0"/>
<keyword evidence="8" id="KW-1185">Reference proteome</keyword>
<keyword evidence="3 5" id="KW-1133">Transmembrane helix</keyword>
<feature type="domain" description="ABC transmembrane type-2" evidence="6">
    <location>
        <begin position="19"/>
        <end position="239"/>
    </location>
</feature>